<keyword evidence="3 5" id="KW-0067">ATP-binding</keyword>
<protein>
    <submittedName>
        <fullName evidence="5">Multiple sugar transport system ATP-binding protein</fullName>
    </submittedName>
</protein>
<dbReference type="InterPro" id="IPR012340">
    <property type="entry name" value="NA-bd_OB-fold"/>
</dbReference>
<dbReference type="Pfam" id="PF17912">
    <property type="entry name" value="OB_MalK"/>
    <property type="match status" value="1"/>
</dbReference>
<dbReference type="PANTHER" id="PTHR43875">
    <property type="entry name" value="MALTODEXTRIN IMPORT ATP-BINDING PROTEIN MSMX"/>
    <property type="match status" value="1"/>
</dbReference>
<dbReference type="GO" id="GO:0005524">
    <property type="term" value="F:ATP binding"/>
    <property type="evidence" value="ECO:0007669"/>
    <property type="project" value="UniProtKB-KW"/>
</dbReference>
<dbReference type="PROSITE" id="PS50893">
    <property type="entry name" value="ABC_TRANSPORTER_2"/>
    <property type="match status" value="1"/>
</dbReference>
<reference evidence="5 6" key="1">
    <citation type="submission" date="2019-02" db="EMBL/GenBank/DDBJ databases">
        <title>Investigation of anaerobic lignin degradation for improved lignocellulosic biofuels.</title>
        <authorList>
            <person name="Deangelis K."/>
        </authorList>
    </citation>
    <scope>NUCLEOTIDE SEQUENCE [LARGE SCALE GENOMIC DNA]</scope>
    <source>
        <strain evidence="5 6">159R</strain>
    </source>
</reference>
<dbReference type="CDD" id="cd03301">
    <property type="entry name" value="ABC_MalK_N"/>
    <property type="match status" value="1"/>
</dbReference>
<dbReference type="FunFam" id="3.40.50.300:FF:000042">
    <property type="entry name" value="Maltose/maltodextrin ABC transporter, ATP-binding protein"/>
    <property type="match status" value="1"/>
</dbReference>
<dbReference type="SMART" id="SM00382">
    <property type="entry name" value="AAA"/>
    <property type="match status" value="1"/>
</dbReference>
<name>A0A4V2Q305_9GAMM</name>
<accession>A0A4V2Q305</accession>
<dbReference type="EMBL" id="SJOI01000001">
    <property type="protein sequence ID" value="TCL04868.1"/>
    <property type="molecule type" value="Genomic_DNA"/>
</dbReference>
<dbReference type="PANTHER" id="PTHR43875:SF10">
    <property type="entry name" value="BLL2173 PROTEIN"/>
    <property type="match status" value="1"/>
</dbReference>
<dbReference type="GO" id="GO:0008643">
    <property type="term" value="P:carbohydrate transport"/>
    <property type="evidence" value="ECO:0007669"/>
    <property type="project" value="InterPro"/>
</dbReference>
<evidence type="ECO:0000256" key="2">
    <source>
        <dbReference type="ARBA" id="ARBA00022741"/>
    </source>
</evidence>
<proteinExistence type="predicted"/>
<dbReference type="GO" id="GO:0016887">
    <property type="term" value="F:ATP hydrolysis activity"/>
    <property type="evidence" value="ECO:0007669"/>
    <property type="project" value="InterPro"/>
</dbReference>
<dbReference type="SUPFAM" id="SSF50331">
    <property type="entry name" value="MOP-like"/>
    <property type="match status" value="1"/>
</dbReference>
<gene>
    <name evidence="5" type="ORF">EZJ58_3012</name>
</gene>
<evidence type="ECO:0000256" key="1">
    <source>
        <dbReference type="ARBA" id="ARBA00022448"/>
    </source>
</evidence>
<dbReference type="InterPro" id="IPR015855">
    <property type="entry name" value="ABC_transpr_MalK-like"/>
</dbReference>
<dbReference type="NCBIfam" id="NF008653">
    <property type="entry name" value="PRK11650.1"/>
    <property type="match status" value="1"/>
</dbReference>
<dbReference type="InterPro" id="IPR027417">
    <property type="entry name" value="P-loop_NTPase"/>
</dbReference>
<dbReference type="InterPro" id="IPR003593">
    <property type="entry name" value="AAA+_ATPase"/>
</dbReference>
<dbReference type="InterPro" id="IPR003439">
    <property type="entry name" value="ABC_transporter-like_ATP-bd"/>
</dbReference>
<dbReference type="Gene3D" id="3.40.50.300">
    <property type="entry name" value="P-loop containing nucleotide triphosphate hydrolases"/>
    <property type="match status" value="1"/>
</dbReference>
<keyword evidence="6" id="KW-1185">Reference proteome</keyword>
<dbReference type="OrthoDB" id="9802264at2"/>
<evidence type="ECO:0000256" key="3">
    <source>
        <dbReference type="ARBA" id="ARBA00022840"/>
    </source>
</evidence>
<dbReference type="GO" id="GO:0140359">
    <property type="term" value="F:ABC-type transporter activity"/>
    <property type="evidence" value="ECO:0007669"/>
    <property type="project" value="InterPro"/>
</dbReference>
<evidence type="ECO:0000259" key="4">
    <source>
        <dbReference type="PROSITE" id="PS50893"/>
    </source>
</evidence>
<dbReference type="Gene3D" id="2.40.50.140">
    <property type="entry name" value="Nucleic acid-binding proteins"/>
    <property type="match status" value="1"/>
</dbReference>
<dbReference type="PROSITE" id="PS00211">
    <property type="entry name" value="ABC_TRANSPORTER_1"/>
    <property type="match status" value="1"/>
</dbReference>
<comment type="caution">
    <text evidence="5">The sequence shown here is derived from an EMBL/GenBank/DDBJ whole genome shotgun (WGS) entry which is preliminary data.</text>
</comment>
<dbReference type="InterPro" id="IPR047641">
    <property type="entry name" value="ABC_transpr_MalK/UgpC-like"/>
</dbReference>
<dbReference type="GO" id="GO:0055052">
    <property type="term" value="C:ATP-binding cassette (ABC) transporter complex, substrate-binding subunit-containing"/>
    <property type="evidence" value="ECO:0007669"/>
    <property type="project" value="TreeGrafter"/>
</dbReference>
<feature type="domain" description="ABC transporter" evidence="4">
    <location>
        <begin position="4"/>
        <end position="234"/>
    </location>
</feature>
<dbReference type="Pfam" id="PF00005">
    <property type="entry name" value="ABC_tran"/>
    <property type="match status" value="1"/>
</dbReference>
<keyword evidence="5" id="KW-0762">Sugar transport</keyword>
<sequence>MASVELIKVAKRYGKHAVLHPLDLKIPDGSFTVLVGPSGCGKSTLLRLLAGLDTVSDGDIFIDSQQINNLDPADRDIAMVFQSYALYPHLTVAENLAFHMQVKKVPREEQHGKVQQVARMLGIEPLLRRLPKALSGGQRQRVAMGRAMVRNPRVFLFDEPLSNLDAQLRMELRAEIKSLHQQLKTTTVYVTHDQVEAMTLADQIVVMKEGSIVQQGQPLEIYDRPVNTFVARFIGSPPMNLLNGLTEIRDGVPGVKCGELWFPLPAKWHAAARQQGSSPVTLGIRPHDFMQVAASSQPPATLRLQEITGETSLLHVDWGGFSLHVQFAGRLNNPPGQPLWLEVKAQSLHLFDTASGQRLTENHAGA</sequence>
<evidence type="ECO:0000313" key="6">
    <source>
        <dbReference type="Proteomes" id="UP000294555"/>
    </source>
</evidence>
<dbReference type="AlphaFoldDB" id="A0A4V2Q305"/>
<dbReference type="RefSeq" id="WP_132923623.1">
    <property type="nucleotide sequence ID" value="NZ_SJOI01000001.1"/>
</dbReference>
<organism evidence="5 6">
    <name type="scientific">Sodalis ligni</name>
    <dbReference type="NCBI Taxonomy" id="2697027"/>
    <lineage>
        <taxon>Bacteria</taxon>
        <taxon>Pseudomonadati</taxon>
        <taxon>Pseudomonadota</taxon>
        <taxon>Gammaproteobacteria</taxon>
        <taxon>Enterobacterales</taxon>
        <taxon>Bruguierivoracaceae</taxon>
        <taxon>Sodalis</taxon>
    </lineage>
</organism>
<dbReference type="SUPFAM" id="SSF52540">
    <property type="entry name" value="P-loop containing nucleoside triphosphate hydrolases"/>
    <property type="match status" value="1"/>
</dbReference>
<dbReference type="InterPro" id="IPR040582">
    <property type="entry name" value="OB_MalK-like"/>
</dbReference>
<dbReference type="InterPro" id="IPR008995">
    <property type="entry name" value="Mo/tungstate-bd_C_term_dom"/>
</dbReference>
<dbReference type="Gene3D" id="2.40.50.100">
    <property type="match status" value="1"/>
</dbReference>
<evidence type="ECO:0000313" key="5">
    <source>
        <dbReference type="EMBL" id="TCL04868.1"/>
    </source>
</evidence>
<dbReference type="InterPro" id="IPR017871">
    <property type="entry name" value="ABC_transporter-like_CS"/>
</dbReference>
<keyword evidence="1" id="KW-0813">Transport</keyword>
<keyword evidence="2" id="KW-0547">Nucleotide-binding</keyword>
<dbReference type="Proteomes" id="UP000294555">
    <property type="component" value="Unassembled WGS sequence"/>
</dbReference>